<feature type="non-terminal residue" evidence="2">
    <location>
        <position position="1"/>
    </location>
</feature>
<name>Q3UTG7_MOUSE</name>
<reference evidence="2" key="4">
    <citation type="journal article" date="2001" name="Nature">
        <title>Functional annotation of a full-length mouse cDNA collection.</title>
        <authorList>
            <consortium name="The RIKEN Genome Exploration Research Group Phase II Team and the FANTOM Consortium"/>
        </authorList>
    </citation>
    <scope>NUCLEOTIDE SEQUENCE</scope>
    <source>
        <strain evidence="2">C57BL/6J</strain>
        <tissue evidence="2">Cortex</tissue>
    </source>
</reference>
<reference evidence="2" key="5">
    <citation type="journal article" date="2002" name="Nature">
        <title>Analysis of the mouse transcriptome based on functional annotation of 60,770 full-length cDNAs.</title>
        <authorList>
            <consortium name="The FANTOM Consortium and the RIKEN Genome Exploration Research Group Phase I and II Team"/>
        </authorList>
    </citation>
    <scope>NUCLEOTIDE SEQUENCE</scope>
    <source>
        <strain evidence="2">C57BL/6J</strain>
        <tissue evidence="2">Cortex</tissue>
    </source>
</reference>
<reference evidence="2" key="7">
    <citation type="journal article" date="2005" name="Science">
        <title>The Transcriptional Landscape of the Mammalian Genome.</title>
        <authorList>
            <consortium name="The FANTOM Consortium"/>
            <consortium name="Riken Genome Exploration Research Group and Genome Science Group (Genome Network Project Core Group)"/>
        </authorList>
    </citation>
    <scope>NUCLEOTIDE SEQUENCE</scope>
    <source>
        <strain evidence="2">C57BL/6J</strain>
        <tissue evidence="2">Cortex</tissue>
    </source>
</reference>
<organism evidence="2">
    <name type="scientific">Mus musculus</name>
    <name type="common">Mouse</name>
    <dbReference type="NCBI Taxonomy" id="10090"/>
    <lineage>
        <taxon>Eukaryota</taxon>
        <taxon>Metazoa</taxon>
        <taxon>Chordata</taxon>
        <taxon>Craniata</taxon>
        <taxon>Vertebrata</taxon>
        <taxon>Euteleostomi</taxon>
        <taxon>Mammalia</taxon>
        <taxon>Eutheria</taxon>
        <taxon>Euarchontoglires</taxon>
        <taxon>Glires</taxon>
        <taxon>Rodentia</taxon>
        <taxon>Myomorpha</taxon>
        <taxon>Muroidea</taxon>
        <taxon>Muridae</taxon>
        <taxon>Murinae</taxon>
        <taxon>Mus</taxon>
        <taxon>Mus</taxon>
    </lineage>
</organism>
<sequence length="171" mass="18894">LARSRNRKPGLALPQRAGAHPPQPSRRLRQRRPRSCWCHLTHPWPGCGALPATQVEHPPAILKGNSPLSWCHAGETPLDPSAALFFNSLWFYSYIVYARVGVLMGKGWETGAFVVTRGSPFSASTVWVPRIKLGLSRLDSKGLYPKTHLNGPMSSSCRRGSEARRGMTRSP</sequence>
<dbReference type="AGR" id="MGI:3642427"/>
<reference evidence="2" key="2">
    <citation type="journal article" date="2000" name="Genome Res.">
        <title>Normalization and subtraction of cap-trapper-selected cDNAs to prepare full-length cDNA libraries for rapid discovery of new genes.</title>
        <authorList>
            <person name="Carninci P."/>
            <person name="Shibata Y."/>
            <person name="Hayatsu N."/>
            <person name="Sugahara Y."/>
            <person name="Shibata K."/>
            <person name="Itoh M."/>
            <person name="Konno H."/>
            <person name="Okazaki Y."/>
            <person name="Muramatsu M."/>
            <person name="Hayashizaki Y."/>
        </authorList>
    </citation>
    <scope>NUCLEOTIDE SEQUENCE</scope>
    <source>
        <strain evidence="2">C57BL/6J</strain>
        <tissue evidence="2">Cortex</tissue>
    </source>
</reference>
<evidence type="ECO:0000313" key="3">
    <source>
        <dbReference type="MGI" id="MGI:3642427"/>
    </source>
</evidence>
<dbReference type="EMBL" id="AK139439">
    <property type="protein sequence ID" value="BAE24013.1"/>
    <property type="molecule type" value="mRNA"/>
</dbReference>
<reference evidence="2" key="8">
    <citation type="journal article" date="2005" name="Science">
        <title>Antisense Transcription in the Mammalian Transcriptome.</title>
        <authorList>
            <consortium name="RIKEN Genome Exploration Research Group and Genome Science Group (Genome Network Project Core Group) and the FANTOM Consortium"/>
        </authorList>
    </citation>
    <scope>NUCLEOTIDE SEQUENCE</scope>
    <source>
        <strain evidence="2">C57BL/6J</strain>
        <tissue evidence="2">Cortex</tissue>
    </source>
</reference>
<feature type="region of interest" description="Disordered" evidence="1">
    <location>
        <begin position="1"/>
        <end position="28"/>
    </location>
</feature>
<gene>
    <name evidence="3" type="primary">Gm10570</name>
</gene>
<feature type="region of interest" description="Disordered" evidence="1">
    <location>
        <begin position="146"/>
        <end position="171"/>
    </location>
</feature>
<proteinExistence type="evidence at transcript level"/>
<evidence type="ECO:0000313" key="2">
    <source>
        <dbReference type="EMBL" id="BAE24013.1"/>
    </source>
</evidence>
<reference evidence="2" key="1">
    <citation type="journal article" date="1999" name="Methods Enzymol.">
        <title>High-efficiency full-length cDNA cloning.</title>
        <authorList>
            <person name="Carninci P."/>
            <person name="Hayashizaki Y."/>
        </authorList>
    </citation>
    <scope>NUCLEOTIDE SEQUENCE</scope>
    <source>
        <strain evidence="2">C57BL/6J</strain>
        <tissue evidence="2">Cortex</tissue>
    </source>
</reference>
<dbReference type="MGI" id="MGI:3642427">
    <property type="gene designation" value="Gm10570"/>
</dbReference>
<evidence type="ECO:0000256" key="1">
    <source>
        <dbReference type="SAM" id="MobiDB-lite"/>
    </source>
</evidence>
<protein>
    <submittedName>
        <fullName evidence="2">Uncharacterized protein</fullName>
    </submittedName>
</protein>
<dbReference type="AlphaFoldDB" id="Q3UTG7"/>
<accession>Q3UTG7</accession>
<reference evidence="2" key="6">
    <citation type="submission" date="2004-03" db="EMBL/GenBank/DDBJ databases">
        <authorList>
            <person name="Arakawa T."/>
            <person name="Carninci P."/>
            <person name="Fukuda S."/>
            <person name="Hashizume W."/>
            <person name="Hayashida K."/>
            <person name="Hori F."/>
            <person name="Iida J."/>
            <person name="Imamura K."/>
            <person name="Imotani K."/>
            <person name="Itoh M."/>
            <person name="Kanagawa S."/>
            <person name="Kawai J."/>
            <person name="Kojima M."/>
            <person name="Konno H."/>
            <person name="Murata M."/>
            <person name="Nakamura M."/>
            <person name="Ninomiya N."/>
            <person name="Nishiyori H."/>
            <person name="Nomura K."/>
            <person name="Ohno M."/>
            <person name="Sakazume N."/>
            <person name="Sano H."/>
            <person name="Sasaki D."/>
            <person name="Shibata K."/>
            <person name="Shiraki T."/>
            <person name="Tagami M."/>
            <person name="Tagami Y."/>
            <person name="Waki K."/>
            <person name="Watahiki A."/>
            <person name="Muramatsu M."/>
            <person name="Hayashizaki Y."/>
        </authorList>
    </citation>
    <scope>NUCLEOTIDE SEQUENCE</scope>
    <source>
        <strain evidence="2">C57BL/6J</strain>
        <tissue evidence="2">Cortex</tissue>
    </source>
</reference>
<reference evidence="2" key="3">
    <citation type="journal article" date="2000" name="Genome Res.">
        <title>RIKEN integrated sequence analysis (RISA) system--384-format sequencing pipeline with 384 multicapillary sequencer.</title>
        <authorList>
            <person name="Shibata K."/>
            <person name="Itoh M."/>
            <person name="Aizawa K."/>
            <person name="Nagaoka S."/>
            <person name="Sasaki N."/>
            <person name="Carninci P."/>
            <person name="Konno H."/>
            <person name="Akiyama J."/>
            <person name="Nishi K."/>
            <person name="Kitsunai T."/>
            <person name="Tashiro H."/>
            <person name="Itoh M."/>
            <person name="Sumi N."/>
            <person name="Ishii Y."/>
            <person name="Nakamura S."/>
            <person name="Hazama M."/>
            <person name="Nishine T."/>
            <person name="Harada A."/>
            <person name="Yamamoto R."/>
            <person name="Matsumoto H."/>
            <person name="Sakaguchi S."/>
            <person name="Ikegami T."/>
            <person name="Kashiwagi K."/>
            <person name="Fujiwake S."/>
            <person name="Inoue K."/>
            <person name="Togawa Y."/>
            <person name="Izawa M."/>
            <person name="Ohara E."/>
            <person name="Watahiki M."/>
            <person name="Yoneda Y."/>
            <person name="Ishikawa T."/>
            <person name="Ozawa K."/>
            <person name="Tanaka T."/>
            <person name="Matsuura S."/>
            <person name="Kawai J."/>
            <person name="Okazaki Y."/>
            <person name="Muramatsu M."/>
            <person name="Inoue Y."/>
            <person name="Kira A."/>
            <person name="Hayashizaki Y."/>
        </authorList>
    </citation>
    <scope>NUCLEOTIDE SEQUENCE</scope>
    <source>
        <strain evidence="2">C57BL/6J</strain>
        <tissue evidence="2">Cortex</tissue>
    </source>
</reference>